<protein>
    <submittedName>
        <fullName evidence="2">Uncharacterized protein</fullName>
    </submittedName>
</protein>
<dbReference type="AlphaFoldDB" id="E0DDJ7"/>
<sequence>MRFVLPSLVDAHLPAPASEPRTPRPGRAHATSLDPTDPG</sequence>
<dbReference type="EMBL" id="ACSH02000004">
    <property type="protein sequence ID" value="EFM49598.1"/>
    <property type="molecule type" value="Genomic_DNA"/>
</dbReference>
<reference evidence="2" key="1">
    <citation type="submission" date="2010-08" db="EMBL/GenBank/DDBJ databases">
        <authorList>
            <person name="Harkins D.M."/>
            <person name="Madupu R."/>
            <person name="Durkin A.S."/>
            <person name="Torralba M."/>
            <person name="Methe B."/>
            <person name="Sutton G.G."/>
            <person name="Nelson K.E."/>
        </authorList>
    </citation>
    <scope>NUCLEOTIDE SEQUENCE [LARGE SCALE GENOMIC DNA]</scope>
    <source>
        <strain evidence="2">ATCC 14266</strain>
    </source>
</reference>
<accession>E0DDJ7</accession>
<evidence type="ECO:0000256" key="1">
    <source>
        <dbReference type="SAM" id="MobiDB-lite"/>
    </source>
</evidence>
<evidence type="ECO:0000313" key="2">
    <source>
        <dbReference type="EMBL" id="EFM49598.1"/>
    </source>
</evidence>
<evidence type="ECO:0000313" key="3">
    <source>
        <dbReference type="Proteomes" id="UP000004218"/>
    </source>
</evidence>
<proteinExistence type="predicted"/>
<comment type="caution">
    <text evidence="2">The sequence shown here is derived from an EMBL/GenBank/DDBJ whole genome shotgun (WGS) entry which is preliminary data.</text>
</comment>
<feature type="region of interest" description="Disordered" evidence="1">
    <location>
        <begin position="1"/>
        <end position="39"/>
    </location>
</feature>
<gene>
    <name evidence="2" type="ORF">HMPREF0299_7514</name>
</gene>
<name>E0DDJ7_9CORY</name>
<keyword evidence="3" id="KW-1185">Reference proteome</keyword>
<dbReference type="Proteomes" id="UP000004218">
    <property type="component" value="Unassembled WGS sequence"/>
</dbReference>
<organism evidence="2 3">
    <name type="scientific">Corynebacterium matruchotii ATCC 14266</name>
    <dbReference type="NCBI Taxonomy" id="553207"/>
    <lineage>
        <taxon>Bacteria</taxon>
        <taxon>Bacillati</taxon>
        <taxon>Actinomycetota</taxon>
        <taxon>Actinomycetes</taxon>
        <taxon>Mycobacteriales</taxon>
        <taxon>Corynebacteriaceae</taxon>
        <taxon>Corynebacterium</taxon>
    </lineage>
</organism>